<dbReference type="EMBL" id="JH687977">
    <property type="protein sequence ID" value="EJD34229.1"/>
    <property type="molecule type" value="Genomic_DNA"/>
</dbReference>
<feature type="non-terminal residue" evidence="1">
    <location>
        <position position="1"/>
    </location>
</feature>
<dbReference type="OrthoDB" id="3253621at2759"/>
<protein>
    <recommendedName>
        <fullName evidence="3">Fe2OG dioxygenase domain-containing protein</fullName>
    </recommendedName>
</protein>
<evidence type="ECO:0008006" key="3">
    <source>
        <dbReference type="Google" id="ProtNLM"/>
    </source>
</evidence>
<evidence type="ECO:0000313" key="1">
    <source>
        <dbReference type="EMBL" id="EJD34229.1"/>
    </source>
</evidence>
<dbReference type="Gene3D" id="3.60.130.30">
    <property type="match status" value="1"/>
</dbReference>
<name>J0CV08_AURST</name>
<sequence>GCLFTWLPDVAAIYKRLEASMEIPHALRTSRRFNLPFAAHTLNLGPYVRCWFHRDARNFTLGWCPVLVLGQFDYRTSAHFIMVEPQIVMELRPGDVLLMMSSVITHGTAALLEGETRMSWTCFTAGALFRWVAAGHKLVGDLSEDEHAAYLERSAQIFGEAWRANLTLDELEQRYMAEAGILHL</sequence>
<dbReference type="eggNOG" id="ENOG502SP66">
    <property type="taxonomic scope" value="Eukaryota"/>
</dbReference>
<dbReference type="InParanoid" id="J0CV08"/>
<dbReference type="Proteomes" id="UP000006514">
    <property type="component" value="Unassembled WGS sequence"/>
</dbReference>
<dbReference type="KEGG" id="adl:AURDEDRAFT_76377"/>
<organism evidence="1 2">
    <name type="scientific">Auricularia subglabra (strain TFB-10046 / SS5)</name>
    <name type="common">White-rot fungus</name>
    <name type="synonym">Auricularia delicata (strain TFB10046)</name>
    <dbReference type="NCBI Taxonomy" id="717982"/>
    <lineage>
        <taxon>Eukaryota</taxon>
        <taxon>Fungi</taxon>
        <taxon>Dikarya</taxon>
        <taxon>Basidiomycota</taxon>
        <taxon>Agaricomycotina</taxon>
        <taxon>Agaricomycetes</taxon>
        <taxon>Auriculariales</taxon>
        <taxon>Auriculariaceae</taxon>
        <taxon>Auricularia</taxon>
    </lineage>
</organism>
<reference evidence="2" key="1">
    <citation type="journal article" date="2012" name="Science">
        <title>The Paleozoic origin of enzymatic lignin decomposition reconstructed from 31 fungal genomes.</title>
        <authorList>
            <person name="Floudas D."/>
            <person name="Binder M."/>
            <person name="Riley R."/>
            <person name="Barry K."/>
            <person name="Blanchette R.A."/>
            <person name="Henrissat B."/>
            <person name="Martinez A.T."/>
            <person name="Otillar R."/>
            <person name="Spatafora J.W."/>
            <person name="Yadav J.S."/>
            <person name="Aerts A."/>
            <person name="Benoit I."/>
            <person name="Boyd A."/>
            <person name="Carlson A."/>
            <person name="Copeland A."/>
            <person name="Coutinho P.M."/>
            <person name="de Vries R.P."/>
            <person name="Ferreira P."/>
            <person name="Findley K."/>
            <person name="Foster B."/>
            <person name="Gaskell J."/>
            <person name="Glotzer D."/>
            <person name="Gorecki P."/>
            <person name="Heitman J."/>
            <person name="Hesse C."/>
            <person name="Hori C."/>
            <person name="Igarashi K."/>
            <person name="Jurgens J.A."/>
            <person name="Kallen N."/>
            <person name="Kersten P."/>
            <person name="Kohler A."/>
            <person name="Kuees U."/>
            <person name="Kumar T.K.A."/>
            <person name="Kuo A."/>
            <person name="LaButti K."/>
            <person name="Larrondo L.F."/>
            <person name="Lindquist E."/>
            <person name="Ling A."/>
            <person name="Lombard V."/>
            <person name="Lucas S."/>
            <person name="Lundell T."/>
            <person name="Martin R."/>
            <person name="McLaughlin D.J."/>
            <person name="Morgenstern I."/>
            <person name="Morin E."/>
            <person name="Murat C."/>
            <person name="Nagy L.G."/>
            <person name="Nolan M."/>
            <person name="Ohm R.A."/>
            <person name="Patyshakuliyeva A."/>
            <person name="Rokas A."/>
            <person name="Ruiz-Duenas F.J."/>
            <person name="Sabat G."/>
            <person name="Salamov A."/>
            <person name="Samejima M."/>
            <person name="Schmutz J."/>
            <person name="Slot J.C."/>
            <person name="St John F."/>
            <person name="Stenlid J."/>
            <person name="Sun H."/>
            <person name="Sun S."/>
            <person name="Syed K."/>
            <person name="Tsang A."/>
            <person name="Wiebenga A."/>
            <person name="Young D."/>
            <person name="Pisabarro A."/>
            <person name="Eastwood D.C."/>
            <person name="Martin F."/>
            <person name="Cullen D."/>
            <person name="Grigoriev I.V."/>
            <person name="Hibbett D.S."/>
        </authorList>
    </citation>
    <scope>NUCLEOTIDE SEQUENCE [LARGE SCALE GENOMIC DNA]</scope>
    <source>
        <strain evidence="2">TFB10046</strain>
    </source>
</reference>
<dbReference type="AlphaFoldDB" id="J0CV08"/>
<accession>J0CV08</accession>
<evidence type="ECO:0000313" key="2">
    <source>
        <dbReference type="Proteomes" id="UP000006514"/>
    </source>
</evidence>
<keyword evidence="2" id="KW-1185">Reference proteome</keyword>
<proteinExistence type="predicted"/>
<gene>
    <name evidence="1" type="ORF">AURDEDRAFT_76377</name>
</gene>